<feature type="compositionally biased region" description="Low complexity" evidence="1">
    <location>
        <begin position="120"/>
        <end position="133"/>
    </location>
</feature>
<reference evidence="2 3" key="1">
    <citation type="submission" date="2016-09" db="EMBL/GenBank/DDBJ databases">
        <title>Streptomyces rubrolavendulae MJM4426 Genome sequencing and assembly.</title>
        <authorList>
            <person name="Kim J.-G."/>
        </authorList>
    </citation>
    <scope>NUCLEOTIDE SEQUENCE [LARGE SCALE GENOMIC DNA]</scope>
    <source>
        <strain evidence="2 3">MJM4426</strain>
    </source>
</reference>
<dbReference type="AlphaFoldDB" id="A0A1D8GB26"/>
<feature type="region of interest" description="Disordered" evidence="1">
    <location>
        <begin position="104"/>
        <end position="267"/>
    </location>
</feature>
<dbReference type="EMBL" id="CP017316">
    <property type="protein sequence ID" value="AOT62638.1"/>
    <property type="molecule type" value="Genomic_DNA"/>
</dbReference>
<evidence type="ECO:0000313" key="2">
    <source>
        <dbReference type="EMBL" id="AOT62638.1"/>
    </source>
</evidence>
<dbReference type="PATRIC" id="fig|285473.5.peg.5842"/>
<accession>A0A1D8GB26</accession>
<evidence type="ECO:0000313" key="3">
    <source>
        <dbReference type="Proteomes" id="UP000095349"/>
    </source>
</evidence>
<keyword evidence="3" id="KW-1185">Reference proteome</keyword>
<organism evidence="2 3">
    <name type="scientific">Streptomyces rubrolavendulae</name>
    <dbReference type="NCBI Taxonomy" id="285473"/>
    <lineage>
        <taxon>Bacteria</taxon>
        <taxon>Bacillati</taxon>
        <taxon>Actinomycetota</taxon>
        <taxon>Actinomycetes</taxon>
        <taxon>Kitasatosporales</taxon>
        <taxon>Streptomycetaceae</taxon>
        <taxon>Streptomyces</taxon>
    </lineage>
</organism>
<dbReference type="Proteomes" id="UP000095349">
    <property type="component" value="Chromosome"/>
</dbReference>
<evidence type="ECO:0000256" key="1">
    <source>
        <dbReference type="SAM" id="MobiDB-lite"/>
    </source>
</evidence>
<dbReference type="STRING" id="285473.A4G23_05538"/>
<dbReference type="KEGG" id="srn:A4G23_05538"/>
<protein>
    <submittedName>
        <fullName evidence="2">Uncharacterized protein</fullName>
    </submittedName>
</protein>
<gene>
    <name evidence="2" type="ORF">A4G23_05538</name>
</gene>
<sequence length="267" mass="28636">MFCQRCPATPPAAPRQTLLRPKDEVLLGFEDFTPAAGLDFVVDTEHRPAPLRGKTPLEAWQDDPTPLRDVPATDLWTFHPGGTPAPHAGPLGGIRFRRRTMWGRGERAGRDPGPGPFSCSTTTTGSRSTTRPRAVTWGLRIGRPGHRRTDQRGTAGAGRSRPPSEEGPGGFPAGALRRREPAGGAPAARRADHRAGRGRTHPGRRHRPVGSGDAGPHPARRAPGRLAHPALPRHPDRAWPACSRPARTCPRRPPGSTAQTTEDGDAS</sequence>
<name>A0A1D8GB26_9ACTN</name>
<feature type="compositionally biased region" description="Basic residues" evidence="1">
    <location>
        <begin position="196"/>
        <end position="208"/>
    </location>
</feature>
<proteinExistence type="predicted"/>